<comment type="subcellular location">
    <subcellularLocation>
        <location evidence="1">Cell membrane</location>
        <topology evidence="1">Lipid-anchor</topology>
        <topology evidence="1">GPI-anchor</topology>
    </subcellularLocation>
</comment>
<dbReference type="SUPFAM" id="SSF57302">
    <property type="entry name" value="Snake toxin-like"/>
    <property type="match status" value="1"/>
</dbReference>
<dbReference type="InterPro" id="IPR039457">
    <property type="entry name" value="LYPD6-like"/>
</dbReference>
<evidence type="ECO:0000256" key="3">
    <source>
        <dbReference type="ARBA" id="ARBA00022622"/>
    </source>
</evidence>
<comment type="caution">
    <text evidence="10">The sequence shown here is derived from an EMBL/GenBank/DDBJ whole genome shotgun (WGS) entry which is preliminary data.</text>
</comment>
<keyword evidence="2" id="KW-1003">Cell membrane</keyword>
<evidence type="ECO:0000256" key="2">
    <source>
        <dbReference type="ARBA" id="ARBA00022475"/>
    </source>
</evidence>
<organism evidence="10 11">
    <name type="scientific">Batillaria attramentaria</name>
    <dbReference type="NCBI Taxonomy" id="370345"/>
    <lineage>
        <taxon>Eukaryota</taxon>
        <taxon>Metazoa</taxon>
        <taxon>Spiralia</taxon>
        <taxon>Lophotrochozoa</taxon>
        <taxon>Mollusca</taxon>
        <taxon>Gastropoda</taxon>
        <taxon>Caenogastropoda</taxon>
        <taxon>Sorbeoconcha</taxon>
        <taxon>Cerithioidea</taxon>
        <taxon>Batillariidae</taxon>
        <taxon>Batillaria</taxon>
    </lineage>
</organism>
<evidence type="ECO:0000256" key="1">
    <source>
        <dbReference type="ARBA" id="ARBA00004609"/>
    </source>
</evidence>
<gene>
    <name evidence="10" type="ORF">BaRGS_00001602</name>
</gene>
<evidence type="ECO:0000256" key="9">
    <source>
        <dbReference type="SAM" id="Phobius"/>
    </source>
</evidence>
<dbReference type="PANTHER" id="PTHR31171:SF3">
    <property type="entry name" value="LY6_PLAUR DOMAIN-CONTAINING PROTEIN 6B"/>
    <property type="match status" value="1"/>
</dbReference>
<dbReference type="AlphaFoldDB" id="A0ABD0M813"/>
<proteinExistence type="predicted"/>
<name>A0ABD0M813_9CAEN</name>
<protein>
    <submittedName>
        <fullName evidence="10">Uncharacterized protein</fullName>
    </submittedName>
</protein>
<dbReference type="Proteomes" id="UP001519460">
    <property type="component" value="Unassembled WGS sequence"/>
</dbReference>
<evidence type="ECO:0000313" key="11">
    <source>
        <dbReference type="Proteomes" id="UP001519460"/>
    </source>
</evidence>
<keyword evidence="11" id="KW-1185">Reference proteome</keyword>
<dbReference type="GO" id="GO:0098552">
    <property type="term" value="C:side of membrane"/>
    <property type="evidence" value="ECO:0007669"/>
    <property type="project" value="UniProtKB-KW"/>
</dbReference>
<evidence type="ECO:0000313" key="10">
    <source>
        <dbReference type="EMBL" id="KAK7507667.1"/>
    </source>
</evidence>
<evidence type="ECO:0000256" key="7">
    <source>
        <dbReference type="ARBA" id="ARBA00023180"/>
    </source>
</evidence>
<keyword evidence="9" id="KW-0812">Transmembrane</keyword>
<feature type="transmembrane region" description="Helical" evidence="9">
    <location>
        <begin position="178"/>
        <end position="206"/>
    </location>
</feature>
<evidence type="ECO:0000256" key="6">
    <source>
        <dbReference type="ARBA" id="ARBA00023157"/>
    </source>
</evidence>
<dbReference type="InterPro" id="IPR045860">
    <property type="entry name" value="Snake_toxin-like_sf"/>
</dbReference>
<dbReference type="PANTHER" id="PTHR31171">
    <property type="entry name" value="LY6/PLAUR DOMAIN-CONTAINING PROTEIN 6"/>
    <property type="match status" value="1"/>
</dbReference>
<dbReference type="GO" id="GO:0005886">
    <property type="term" value="C:plasma membrane"/>
    <property type="evidence" value="ECO:0007669"/>
    <property type="project" value="UniProtKB-SubCell"/>
</dbReference>
<evidence type="ECO:0000256" key="5">
    <source>
        <dbReference type="ARBA" id="ARBA00023136"/>
    </source>
</evidence>
<dbReference type="Pfam" id="PF16975">
    <property type="entry name" value="UPAR_LY6_2"/>
    <property type="match status" value="1"/>
</dbReference>
<dbReference type="EMBL" id="JACVVK020000004">
    <property type="protein sequence ID" value="KAK7507667.1"/>
    <property type="molecule type" value="Genomic_DNA"/>
</dbReference>
<keyword evidence="6" id="KW-1015">Disulfide bond</keyword>
<evidence type="ECO:0000256" key="4">
    <source>
        <dbReference type="ARBA" id="ARBA00022729"/>
    </source>
</evidence>
<evidence type="ECO:0000256" key="8">
    <source>
        <dbReference type="ARBA" id="ARBA00023288"/>
    </source>
</evidence>
<keyword evidence="4" id="KW-0732">Signal</keyword>
<keyword evidence="8" id="KW-0449">Lipoprotein</keyword>
<keyword evidence="5 9" id="KW-0472">Membrane</keyword>
<keyword evidence="7" id="KW-0325">Glycoprotein</keyword>
<keyword evidence="3" id="KW-0336">GPI-anchor</keyword>
<keyword evidence="9" id="KW-1133">Transmembrane helix</keyword>
<reference evidence="10 11" key="1">
    <citation type="journal article" date="2023" name="Sci. Data">
        <title>Genome assembly of the Korean intertidal mud-creeper Batillaria attramentaria.</title>
        <authorList>
            <person name="Patra A.K."/>
            <person name="Ho P.T."/>
            <person name="Jun S."/>
            <person name="Lee S.J."/>
            <person name="Kim Y."/>
            <person name="Won Y.J."/>
        </authorList>
    </citation>
    <scope>NUCLEOTIDE SEQUENCE [LARGE SCALE GENOMIC DNA]</scope>
    <source>
        <strain evidence="10">Wonlab-2016</strain>
    </source>
</reference>
<sequence>METDWRPVFPAGYGKAPRLQAVSMYLAAVALLSFTRLCQGEDAYIWADNRKETSDITCWTCSDKKDNDACNDWAPDLHCPLNHTVCLTRHRFNPSSGLSVLVTKQCVQPLDCTATHVGCSLTDTGHKVSMPTCPSVFDPPSNPRFTFLHLCLSCPSGHLRFASEECAKKMLARDVRGFVEGFFVSLNLCFGAQAFSLLFIALRWVFKALFSL</sequence>
<accession>A0ABD0M813</accession>